<dbReference type="GO" id="GO:0005096">
    <property type="term" value="F:GTPase activator activity"/>
    <property type="evidence" value="ECO:0007669"/>
    <property type="project" value="TreeGrafter"/>
</dbReference>
<dbReference type="InterPro" id="IPR011009">
    <property type="entry name" value="Kinase-like_dom_sf"/>
</dbReference>
<accession>A0A8H7VI14</accession>
<protein>
    <submittedName>
        <fullName evidence="5">Uncharacterized protein</fullName>
    </submittedName>
</protein>
<organism evidence="5 6">
    <name type="scientific">Circinella minor</name>
    <dbReference type="NCBI Taxonomy" id="1195481"/>
    <lineage>
        <taxon>Eukaryota</taxon>
        <taxon>Fungi</taxon>
        <taxon>Fungi incertae sedis</taxon>
        <taxon>Mucoromycota</taxon>
        <taxon>Mucoromycotina</taxon>
        <taxon>Mucoromycetes</taxon>
        <taxon>Mucorales</taxon>
        <taxon>Lichtheimiaceae</taxon>
        <taxon>Circinella</taxon>
    </lineage>
</organism>
<dbReference type="InterPro" id="IPR001763">
    <property type="entry name" value="Rhodanese-like_dom"/>
</dbReference>
<feature type="domain" description="Rab-GAP TBC" evidence="3">
    <location>
        <begin position="605"/>
        <end position="802"/>
    </location>
</feature>
<dbReference type="PROSITE" id="PS50011">
    <property type="entry name" value="PROTEIN_KINASE_DOM"/>
    <property type="match status" value="1"/>
</dbReference>
<feature type="domain" description="Protein kinase" evidence="2">
    <location>
        <begin position="1"/>
        <end position="302"/>
    </location>
</feature>
<gene>
    <name evidence="5" type="ORF">INT45_007264</name>
</gene>
<dbReference type="Gene3D" id="1.10.510.10">
    <property type="entry name" value="Transferase(Phosphotransferase) domain 1"/>
    <property type="match status" value="1"/>
</dbReference>
<dbReference type="Proteomes" id="UP000646827">
    <property type="component" value="Unassembled WGS sequence"/>
</dbReference>
<dbReference type="SMART" id="SM00220">
    <property type="entry name" value="S_TKc"/>
    <property type="match status" value="1"/>
</dbReference>
<name>A0A8H7VI14_9FUNG</name>
<dbReference type="EMBL" id="JAEPRB010000056">
    <property type="protein sequence ID" value="KAG2223686.1"/>
    <property type="molecule type" value="Genomic_DNA"/>
</dbReference>
<evidence type="ECO:0000259" key="2">
    <source>
        <dbReference type="PROSITE" id="PS50011"/>
    </source>
</evidence>
<proteinExistence type="predicted"/>
<dbReference type="SMART" id="SM00164">
    <property type="entry name" value="TBC"/>
    <property type="match status" value="1"/>
</dbReference>
<feature type="compositionally biased region" description="Polar residues" evidence="1">
    <location>
        <begin position="549"/>
        <end position="561"/>
    </location>
</feature>
<dbReference type="PROSITE" id="PS50206">
    <property type="entry name" value="RHODANESE_3"/>
    <property type="match status" value="1"/>
</dbReference>
<dbReference type="Pfam" id="PF00069">
    <property type="entry name" value="Pkinase"/>
    <property type="match status" value="1"/>
</dbReference>
<dbReference type="Gene3D" id="3.40.250.10">
    <property type="entry name" value="Rhodanese-like domain"/>
    <property type="match status" value="1"/>
</dbReference>
<dbReference type="InterPro" id="IPR036873">
    <property type="entry name" value="Rhodanese-like_dom_sf"/>
</dbReference>
<dbReference type="PANTHER" id="PTHR47219:SF9">
    <property type="entry name" value="GTPASE ACTIVATING PROTEIN AND CENTROSOME-ASSOCIATED, ISOFORM B"/>
    <property type="match status" value="1"/>
</dbReference>
<feature type="region of interest" description="Disordered" evidence="1">
    <location>
        <begin position="534"/>
        <end position="567"/>
    </location>
</feature>
<dbReference type="GO" id="GO:0004672">
    <property type="term" value="F:protein kinase activity"/>
    <property type="evidence" value="ECO:0007669"/>
    <property type="project" value="InterPro"/>
</dbReference>
<dbReference type="Gene3D" id="1.10.472.80">
    <property type="entry name" value="Ypt/Rab-GAP domain of gyp1p, domain 3"/>
    <property type="match status" value="1"/>
</dbReference>
<feature type="domain" description="Rhodanese" evidence="4">
    <location>
        <begin position="912"/>
        <end position="999"/>
    </location>
</feature>
<evidence type="ECO:0000313" key="6">
    <source>
        <dbReference type="Proteomes" id="UP000646827"/>
    </source>
</evidence>
<dbReference type="SUPFAM" id="SSF47923">
    <property type="entry name" value="Ypt/Rab-GAP domain of gyp1p"/>
    <property type="match status" value="2"/>
</dbReference>
<dbReference type="PANTHER" id="PTHR47219">
    <property type="entry name" value="RAB GTPASE-ACTIVATING PROTEIN 1-LIKE"/>
    <property type="match status" value="1"/>
</dbReference>
<feature type="compositionally biased region" description="Low complexity" evidence="1">
    <location>
        <begin position="534"/>
        <end position="548"/>
    </location>
</feature>
<comment type="caution">
    <text evidence="5">The sequence shown here is derived from an EMBL/GenBank/DDBJ whole genome shotgun (WGS) entry which is preliminary data.</text>
</comment>
<dbReference type="InterPro" id="IPR050302">
    <property type="entry name" value="Rab_GAP_TBC_domain"/>
</dbReference>
<dbReference type="GO" id="GO:0031267">
    <property type="term" value="F:small GTPase binding"/>
    <property type="evidence" value="ECO:0007669"/>
    <property type="project" value="TreeGrafter"/>
</dbReference>
<dbReference type="Pfam" id="PF00566">
    <property type="entry name" value="RabGAP-TBC"/>
    <property type="match status" value="1"/>
</dbReference>
<sequence>MALFANASDLKIYHDRPTPKLASCNFVASARSSEALAQSGHLAVSAPSQIMGRFQLLKTLRHENLCEYVEIHRGKHDRLFVVNEYHDNSLQKARSEKAQTPVSVDLIQRYAFEIFCALAYLKQNNVIHAALSPDNVLLDENDRIKLSGYGLYYMTGHGVDVDFPIGYPGYLSPECVLDTCSEEPYGYDKRDCWAAGIILVEQFCRNSFWTTSDVGLVFDSLNTLAEWAKDGKDENIWNHQGIESLDINKDILEFLQGKTTNNDNSMNTKDSIEVFRQLILNCLQVTHTKRPDYHEIFALSFFNNSTKNKRKEYGWIHGPVLASQNLQPDEADIDEPVKKKDPATPYDPLADLPLSHIYHLWRLAGGDVEVNLVKRGVFLSMPVIERLPRVCYVEDGEETGPVMVDTTQLYSDTMQILSYKELYQRLEQEQSQRSSERFEWDADYFNVVDENDVNFLLEETDKFKKQQNGINNHNIDGEVDNGDEGDDDDLVFYDEILSPQSSVMGNGPLSGSAFITSPGTPSTTRSLNRTFSFSSMNRSRSQSSSSLSINTPAPSTPTQASIPRRPLSLREQDVNYQYHRQRLFAELLRQYPASQKEIIHHAKVDIPPLLRNKIWAAILDVHGDLDTEYQKIDKYNDITSDRQRLILIIHVYVHVFLLDVPRCHQYNQLLASSAGHEKLRRLLKSWVSSNKKWVYWQGLDSLCAPFLTLNFNDEALAFACLQKFILKFLNNFFLKDNSAVLQDYFAVFRHVLSYHDPELSGHIDAIAFVPDLYAIRWFLTLFTHVFPLDKVYHLWDKFMVGPSSLPLFVGVAILRQIRDDLLKYEFNGCISLFSEHFPKIDIEKCIQSAMNMCKVTPPSIVSLRPIISPTPEEHGNNEVQNWWDKPLSVETRKQELAPRIDMKDFPRISPYTLVLDIRSDHEFANGHIASSMNVQPTQLHSFASILRKLNRKYHVVVADDSEKQGPEFAAELVRRYKFPRTAVLQGGIEAADWFYNSIRSGRLCTCRPQKQTTAGHKGKGSEPPFVIWRCKVPTPLSKR</sequence>
<dbReference type="SUPFAM" id="SSF56112">
    <property type="entry name" value="Protein kinase-like (PK-like)"/>
    <property type="match status" value="1"/>
</dbReference>
<keyword evidence="6" id="KW-1185">Reference proteome</keyword>
<dbReference type="InterPro" id="IPR035969">
    <property type="entry name" value="Rab-GAP_TBC_sf"/>
</dbReference>
<dbReference type="Gene3D" id="1.10.8.270">
    <property type="entry name" value="putative rabgap domain of human tbc1 domain family member 14 like domains"/>
    <property type="match status" value="1"/>
</dbReference>
<evidence type="ECO:0000256" key="1">
    <source>
        <dbReference type="SAM" id="MobiDB-lite"/>
    </source>
</evidence>
<evidence type="ECO:0000259" key="4">
    <source>
        <dbReference type="PROSITE" id="PS50206"/>
    </source>
</evidence>
<dbReference type="InterPro" id="IPR000195">
    <property type="entry name" value="Rab-GAP-TBC_dom"/>
</dbReference>
<evidence type="ECO:0000313" key="5">
    <source>
        <dbReference type="EMBL" id="KAG2223686.1"/>
    </source>
</evidence>
<dbReference type="Pfam" id="PF00581">
    <property type="entry name" value="Rhodanese"/>
    <property type="match status" value="1"/>
</dbReference>
<dbReference type="FunFam" id="1.10.8.270:FF:000044">
    <property type="entry name" value="TBC Kinase homolog"/>
    <property type="match status" value="1"/>
</dbReference>
<dbReference type="AlphaFoldDB" id="A0A8H7VI14"/>
<dbReference type="OrthoDB" id="1668230at2759"/>
<dbReference type="GO" id="GO:0005524">
    <property type="term" value="F:ATP binding"/>
    <property type="evidence" value="ECO:0007669"/>
    <property type="project" value="InterPro"/>
</dbReference>
<dbReference type="CDD" id="cd00158">
    <property type="entry name" value="RHOD"/>
    <property type="match status" value="1"/>
</dbReference>
<dbReference type="PROSITE" id="PS50086">
    <property type="entry name" value="TBC_RABGAP"/>
    <property type="match status" value="1"/>
</dbReference>
<evidence type="ECO:0000259" key="3">
    <source>
        <dbReference type="PROSITE" id="PS50086"/>
    </source>
</evidence>
<reference evidence="5 6" key="1">
    <citation type="submission" date="2020-12" db="EMBL/GenBank/DDBJ databases">
        <title>Metabolic potential, ecology and presence of endohyphal bacteria is reflected in genomic diversity of Mucoromycotina.</title>
        <authorList>
            <person name="Muszewska A."/>
            <person name="Okrasinska A."/>
            <person name="Steczkiewicz K."/>
            <person name="Drgas O."/>
            <person name="Orlowska M."/>
            <person name="Perlinska-Lenart U."/>
            <person name="Aleksandrzak-Piekarczyk T."/>
            <person name="Szatraj K."/>
            <person name="Zielenkiewicz U."/>
            <person name="Pilsyk S."/>
            <person name="Malc E."/>
            <person name="Mieczkowski P."/>
            <person name="Kruszewska J.S."/>
            <person name="Biernat P."/>
            <person name="Pawlowska J."/>
        </authorList>
    </citation>
    <scope>NUCLEOTIDE SEQUENCE [LARGE SCALE GENOMIC DNA]</scope>
    <source>
        <strain evidence="5 6">CBS 142.35</strain>
    </source>
</reference>
<dbReference type="InterPro" id="IPR000719">
    <property type="entry name" value="Prot_kinase_dom"/>
</dbReference>
<dbReference type="SUPFAM" id="SSF52821">
    <property type="entry name" value="Rhodanese/Cell cycle control phosphatase"/>
    <property type="match status" value="1"/>
</dbReference>